<accession>A0A382D5W6</accession>
<name>A0A382D5W6_9ZZZZ</name>
<sequence>MKALWENIFKYWNKQENPTKAVLKQIPV</sequence>
<reference evidence="1" key="1">
    <citation type="submission" date="2018-05" db="EMBL/GenBank/DDBJ databases">
        <authorList>
            <person name="Lanie J.A."/>
            <person name="Ng W.-L."/>
            <person name="Kazmierczak K.M."/>
            <person name="Andrzejewski T.M."/>
            <person name="Davidsen T.M."/>
            <person name="Wayne K.J."/>
            <person name="Tettelin H."/>
            <person name="Glass J.I."/>
            <person name="Rusch D."/>
            <person name="Podicherti R."/>
            <person name="Tsui H.-C.T."/>
            <person name="Winkler M.E."/>
        </authorList>
    </citation>
    <scope>NUCLEOTIDE SEQUENCE</scope>
</reference>
<dbReference type="EMBL" id="UINC01037456">
    <property type="protein sequence ID" value="SVB32973.1"/>
    <property type="molecule type" value="Genomic_DNA"/>
</dbReference>
<feature type="non-terminal residue" evidence="1">
    <location>
        <position position="28"/>
    </location>
</feature>
<protein>
    <submittedName>
        <fullName evidence="1">Uncharacterized protein</fullName>
    </submittedName>
</protein>
<organism evidence="1">
    <name type="scientific">marine metagenome</name>
    <dbReference type="NCBI Taxonomy" id="408172"/>
    <lineage>
        <taxon>unclassified sequences</taxon>
        <taxon>metagenomes</taxon>
        <taxon>ecological metagenomes</taxon>
    </lineage>
</organism>
<gene>
    <name evidence="1" type="ORF">METZ01_LOCUS185827</name>
</gene>
<proteinExistence type="predicted"/>
<evidence type="ECO:0000313" key="1">
    <source>
        <dbReference type="EMBL" id="SVB32973.1"/>
    </source>
</evidence>
<dbReference type="AlphaFoldDB" id="A0A382D5W6"/>